<dbReference type="AlphaFoldDB" id="A0A6A6EFD8"/>
<dbReference type="OrthoDB" id="185373at2759"/>
<dbReference type="PANTHER" id="PTHR47939:SF1">
    <property type="entry name" value="OS04G0684500 PROTEIN"/>
    <property type="match status" value="1"/>
</dbReference>
<keyword evidence="2" id="KW-1185">Reference proteome</keyword>
<reference evidence="1" key="1">
    <citation type="journal article" date="2020" name="Stud. Mycol.">
        <title>101 Dothideomycetes genomes: a test case for predicting lifestyles and emergence of pathogens.</title>
        <authorList>
            <person name="Haridas S."/>
            <person name="Albert R."/>
            <person name="Binder M."/>
            <person name="Bloem J."/>
            <person name="Labutti K."/>
            <person name="Salamov A."/>
            <person name="Andreopoulos B."/>
            <person name="Baker S."/>
            <person name="Barry K."/>
            <person name="Bills G."/>
            <person name="Bluhm B."/>
            <person name="Cannon C."/>
            <person name="Castanera R."/>
            <person name="Culley D."/>
            <person name="Daum C."/>
            <person name="Ezra D."/>
            <person name="Gonzalez J."/>
            <person name="Henrissat B."/>
            <person name="Kuo A."/>
            <person name="Liang C."/>
            <person name="Lipzen A."/>
            <person name="Lutzoni F."/>
            <person name="Magnuson J."/>
            <person name="Mondo S."/>
            <person name="Nolan M."/>
            <person name="Ohm R."/>
            <person name="Pangilinan J."/>
            <person name="Park H.-J."/>
            <person name="Ramirez L."/>
            <person name="Alfaro M."/>
            <person name="Sun H."/>
            <person name="Tritt A."/>
            <person name="Yoshinaga Y."/>
            <person name="Zwiers L.-H."/>
            <person name="Turgeon B."/>
            <person name="Goodwin S."/>
            <person name="Spatafora J."/>
            <person name="Crous P."/>
            <person name="Grigoriev I."/>
        </authorList>
    </citation>
    <scope>NUCLEOTIDE SEQUENCE</scope>
    <source>
        <strain evidence="1">CBS 207.26</strain>
    </source>
</reference>
<dbReference type="InterPro" id="IPR011990">
    <property type="entry name" value="TPR-like_helical_dom_sf"/>
</dbReference>
<dbReference type="EMBL" id="ML994620">
    <property type="protein sequence ID" value="KAF2189562.1"/>
    <property type="molecule type" value="Genomic_DNA"/>
</dbReference>
<dbReference type="InterPro" id="IPR050667">
    <property type="entry name" value="PPR-containing_protein"/>
</dbReference>
<organism evidence="1 2">
    <name type="scientific">Zopfia rhizophila CBS 207.26</name>
    <dbReference type="NCBI Taxonomy" id="1314779"/>
    <lineage>
        <taxon>Eukaryota</taxon>
        <taxon>Fungi</taxon>
        <taxon>Dikarya</taxon>
        <taxon>Ascomycota</taxon>
        <taxon>Pezizomycotina</taxon>
        <taxon>Dothideomycetes</taxon>
        <taxon>Dothideomycetes incertae sedis</taxon>
        <taxon>Zopfiaceae</taxon>
        <taxon>Zopfia</taxon>
    </lineage>
</organism>
<protein>
    <recommendedName>
        <fullName evidence="3">Pentatricopeptide repeat protein</fullName>
    </recommendedName>
</protein>
<evidence type="ECO:0000313" key="2">
    <source>
        <dbReference type="Proteomes" id="UP000800200"/>
    </source>
</evidence>
<evidence type="ECO:0008006" key="3">
    <source>
        <dbReference type="Google" id="ProtNLM"/>
    </source>
</evidence>
<dbReference type="PANTHER" id="PTHR47939">
    <property type="entry name" value="MEMBRANE-ASSOCIATED SALT-INDUCIBLE PROTEIN-LIKE"/>
    <property type="match status" value="1"/>
</dbReference>
<dbReference type="Proteomes" id="UP000800200">
    <property type="component" value="Unassembled WGS sequence"/>
</dbReference>
<accession>A0A6A6EFD8</accession>
<sequence length="612" mass="69709">MQTLWSRAAQKPSTCRCISCISNTTAVARRVGSTSIRRPWSFQTTSTFFYSAIFTTALVVDGKAKRKRNEQWDTAFTSAREELAKPFRQTVEDGGERVDTMISEEQQEDGTSILFTESHTTLDELCREDVDWESVHRAAGMELILDHQLQRLSEVPLEELSENLWKLLPFDSRMPGTQAIMWPASTGPVLARHHLPPQSLWSLDHIRWKALRKRQTWKKIALQELSVALLVRKLIPKFREGMTGFMTSLPETIQDVMLGGIEGDKRTRREIMRHIHRIELFNNDSAEGISYAKTYKRPLGVPRYYQDDDGDFYSTSEKMNKAIRNILFPGPNDRKQRDRAIAKVCHNLLVSSAPPDVQTFNLLITGLSRWKRAGPVDVVISTIDACKIRPNEITCTAIINHYIQHNRPEDFTTFVARMRGLRNALMLARPDIVINEAGADRLVPVDRGKIYQKVHPTPMVFNALMLGALKFAGLERALEIYFEMKEDGWGLDVVGLTAFLRDCMERRDWQNGFCVWDEICIFKDHVKNSRQLSRAYSTMLGLCTVTGNTRAFNHVLAEAVDRGLDKGKVTAMALEMQQEKTPWWLPQNNPPNNIADSVFVAISGYLGDSDSD</sequence>
<dbReference type="Gene3D" id="1.25.40.10">
    <property type="entry name" value="Tetratricopeptide repeat domain"/>
    <property type="match status" value="2"/>
</dbReference>
<feature type="non-terminal residue" evidence="1">
    <location>
        <position position="612"/>
    </location>
</feature>
<gene>
    <name evidence="1" type="ORF">K469DRAFT_472161</name>
</gene>
<proteinExistence type="predicted"/>
<name>A0A6A6EFD8_9PEZI</name>
<evidence type="ECO:0000313" key="1">
    <source>
        <dbReference type="EMBL" id="KAF2189562.1"/>
    </source>
</evidence>